<dbReference type="AlphaFoldDB" id="A0A9J6G9V2"/>
<feature type="region of interest" description="Disordered" evidence="1">
    <location>
        <begin position="58"/>
        <end position="131"/>
    </location>
</feature>
<feature type="compositionally biased region" description="Basic and acidic residues" evidence="1">
    <location>
        <begin position="27"/>
        <end position="36"/>
    </location>
</feature>
<gene>
    <name evidence="2" type="ORF">HPB48_017494</name>
</gene>
<dbReference type="VEuPathDB" id="VectorBase:HLOH_044768"/>
<keyword evidence="3" id="KW-1185">Reference proteome</keyword>
<reference evidence="2 3" key="1">
    <citation type="journal article" date="2020" name="Cell">
        <title>Large-Scale Comparative Analyses of Tick Genomes Elucidate Their Genetic Diversity and Vector Capacities.</title>
        <authorList>
            <consortium name="Tick Genome and Microbiome Consortium (TIGMIC)"/>
            <person name="Jia N."/>
            <person name="Wang J."/>
            <person name="Shi W."/>
            <person name="Du L."/>
            <person name="Sun Y."/>
            <person name="Zhan W."/>
            <person name="Jiang J.F."/>
            <person name="Wang Q."/>
            <person name="Zhang B."/>
            <person name="Ji P."/>
            <person name="Bell-Sakyi L."/>
            <person name="Cui X.M."/>
            <person name="Yuan T.T."/>
            <person name="Jiang B.G."/>
            <person name="Yang W.F."/>
            <person name="Lam T.T."/>
            <person name="Chang Q.C."/>
            <person name="Ding S.J."/>
            <person name="Wang X.J."/>
            <person name="Zhu J.G."/>
            <person name="Ruan X.D."/>
            <person name="Zhao L."/>
            <person name="Wei J.T."/>
            <person name="Ye R.Z."/>
            <person name="Que T.C."/>
            <person name="Du C.H."/>
            <person name="Zhou Y.H."/>
            <person name="Cheng J.X."/>
            <person name="Dai P.F."/>
            <person name="Guo W.B."/>
            <person name="Han X.H."/>
            <person name="Huang E.J."/>
            <person name="Li L.F."/>
            <person name="Wei W."/>
            <person name="Gao Y.C."/>
            <person name="Liu J.Z."/>
            <person name="Shao H.Z."/>
            <person name="Wang X."/>
            <person name="Wang C.C."/>
            <person name="Yang T.C."/>
            <person name="Huo Q.B."/>
            <person name="Li W."/>
            <person name="Chen H.Y."/>
            <person name="Chen S.E."/>
            <person name="Zhou L.G."/>
            <person name="Ni X.B."/>
            <person name="Tian J.H."/>
            <person name="Sheng Y."/>
            <person name="Liu T."/>
            <person name="Pan Y.S."/>
            <person name="Xia L.Y."/>
            <person name="Li J."/>
            <person name="Zhao F."/>
            <person name="Cao W.C."/>
        </authorList>
    </citation>
    <scope>NUCLEOTIDE SEQUENCE [LARGE SCALE GENOMIC DNA]</scope>
    <source>
        <strain evidence="2">HaeL-2018</strain>
    </source>
</reference>
<dbReference type="EMBL" id="JABSTR010000005">
    <property type="protein sequence ID" value="KAH9371505.1"/>
    <property type="molecule type" value="Genomic_DNA"/>
</dbReference>
<sequence>MWAEIAGAPKGRRRSRSPRQRRGMSQPRDERVDRLQEQVAALKAENASLSQKLERAIKLLESSGREQEPRGGAMTRSEERRPEPARPAQKEEEAEPPTKMTALQKREGRSDAVETETDMDEDQDPPCGEEGIQGAQKQRLHALQIFLHAIETNGNLILLHITDDEAPSIKYSVVVKQVLTITLHVAKTAVRRLGCNLLVPAVANSKRVVLEFLDGIEQYDSGLNASSED</sequence>
<evidence type="ECO:0000313" key="3">
    <source>
        <dbReference type="Proteomes" id="UP000821853"/>
    </source>
</evidence>
<evidence type="ECO:0000256" key="1">
    <source>
        <dbReference type="SAM" id="MobiDB-lite"/>
    </source>
</evidence>
<proteinExistence type="predicted"/>
<dbReference type="Proteomes" id="UP000821853">
    <property type="component" value="Chromosome 3"/>
</dbReference>
<feature type="compositionally biased region" description="Basic and acidic residues" evidence="1">
    <location>
        <begin position="76"/>
        <end position="91"/>
    </location>
</feature>
<name>A0A9J6G9V2_HAELO</name>
<comment type="caution">
    <text evidence="2">The sequence shown here is derived from an EMBL/GenBank/DDBJ whole genome shotgun (WGS) entry which is preliminary data.</text>
</comment>
<feature type="region of interest" description="Disordered" evidence="1">
    <location>
        <begin position="1"/>
        <end position="37"/>
    </location>
</feature>
<feature type="compositionally biased region" description="Basic and acidic residues" evidence="1">
    <location>
        <begin position="58"/>
        <end position="69"/>
    </location>
</feature>
<protein>
    <submittedName>
        <fullName evidence="2">Uncharacterized protein</fullName>
    </submittedName>
</protein>
<dbReference type="OrthoDB" id="6513171at2759"/>
<organism evidence="2 3">
    <name type="scientific">Haemaphysalis longicornis</name>
    <name type="common">Bush tick</name>
    <dbReference type="NCBI Taxonomy" id="44386"/>
    <lineage>
        <taxon>Eukaryota</taxon>
        <taxon>Metazoa</taxon>
        <taxon>Ecdysozoa</taxon>
        <taxon>Arthropoda</taxon>
        <taxon>Chelicerata</taxon>
        <taxon>Arachnida</taxon>
        <taxon>Acari</taxon>
        <taxon>Parasitiformes</taxon>
        <taxon>Ixodida</taxon>
        <taxon>Ixodoidea</taxon>
        <taxon>Ixodidae</taxon>
        <taxon>Haemaphysalinae</taxon>
        <taxon>Haemaphysalis</taxon>
    </lineage>
</organism>
<feature type="compositionally biased region" description="Basic residues" evidence="1">
    <location>
        <begin position="10"/>
        <end position="22"/>
    </location>
</feature>
<feature type="compositionally biased region" description="Acidic residues" evidence="1">
    <location>
        <begin position="113"/>
        <end position="124"/>
    </location>
</feature>
<evidence type="ECO:0000313" key="2">
    <source>
        <dbReference type="EMBL" id="KAH9371505.1"/>
    </source>
</evidence>
<accession>A0A9J6G9V2</accession>